<dbReference type="Pfam" id="PF02174">
    <property type="entry name" value="IRS"/>
    <property type="match status" value="1"/>
</dbReference>
<dbReference type="GO" id="GO:0071944">
    <property type="term" value="C:cell periphery"/>
    <property type="evidence" value="ECO:0007669"/>
    <property type="project" value="UniProtKB-ARBA"/>
</dbReference>
<dbReference type="InterPro" id="IPR000159">
    <property type="entry name" value="RA_dom"/>
</dbReference>
<dbReference type="InterPro" id="IPR029071">
    <property type="entry name" value="Ubiquitin-like_domsf"/>
</dbReference>
<reference evidence="3 4" key="1">
    <citation type="journal article" date="2007" name="Nature">
        <title>Evolution of genes and genomes on the Drosophila phylogeny.</title>
        <authorList>
            <consortium name="Drosophila 12 Genomes Consortium"/>
            <person name="Clark A.G."/>
            <person name="Eisen M.B."/>
            <person name="Smith D.R."/>
            <person name="Bergman C.M."/>
            <person name="Oliver B."/>
            <person name="Markow T.A."/>
            <person name="Kaufman T.C."/>
            <person name="Kellis M."/>
            <person name="Gelbart W."/>
            <person name="Iyer V.N."/>
            <person name="Pollard D.A."/>
            <person name="Sackton T.B."/>
            <person name="Larracuente A.M."/>
            <person name="Singh N.D."/>
            <person name="Abad J.P."/>
            <person name="Abt D.N."/>
            <person name="Adryan B."/>
            <person name="Aguade M."/>
            <person name="Akashi H."/>
            <person name="Anderson W.W."/>
            <person name="Aquadro C.F."/>
            <person name="Ardell D.H."/>
            <person name="Arguello R."/>
            <person name="Artieri C.G."/>
            <person name="Barbash D.A."/>
            <person name="Barker D."/>
            <person name="Barsanti P."/>
            <person name="Batterham P."/>
            <person name="Batzoglou S."/>
            <person name="Begun D."/>
            <person name="Bhutkar A."/>
            <person name="Blanco E."/>
            <person name="Bosak S.A."/>
            <person name="Bradley R.K."/>
            <person name="Brand A.D."/>
            <person name="Brent M.R."/>
            <person name="Brooks A.N."/>
            <person name="Brown R.H."/>
            <person name="Butlin R.K."/>
            <person name="Caggese C."/>
            <person name="Calvi B.R."/>
            <person name="Bernardo de Carvalho A."/>
            <person name="Caspi A."/>
            <person name="Castrezana S."/>
            <person name="Celniker S.E."/>
            <person name="Chang J.L."/>
            <person name="Chapple C."/>
            <person name="Chatterji S."/>
            <person name="Chinwalla A."/>
            <person name="Civetta A."/>
            <person name="Clifton S.W."/>
            <person name="Comeron J.M."/>
            <person name="Costello J.C."/>
            <person name="Coyne J.A."/>
            <person name="Daub J."/>
            <person name="David R.G."/>
            <person name="Delcher A.L."/>
            <person name="Delehaunty K."/>
            <person name="Do C.B."/>
            <person name="Ebling H."/>
            <person name="Edwards K."/>
            <person name="Eickbush T."/>
            <person name="Evans J.D."/>
            <person name="Filipski A."/>
            <person name="Findeiss S."/>
            <person name="Freyhult E."/>
            <person name="Fulton L."/>
            <person name="Fulton R."/>
            <person name="Garcia A.C."/>
            <person name="Gardiner A."/>
            <person name="Garfield D.A."/>
            <person name="Garvin B.E."/>
            <person name="Gibson G."/>
            <person name="Gilbert D."/>
            <person name="Gnerre S."/>
            <person name="Godfrey J."/>
            <person name="Good R."/>
            <person name="Gotea V."/>
            <person name="Gravely B."/>
            <person name="Greenberg A.J."/>
            <person name="Griffiths-Jones S."/>
            <person name="Gross S."/>
            <person name="Guigo R."/>
            <person name="Gustafson E.A."/>
            <person name="Haerty W."/>
            <person name="Hahn M.W."/>
            <person name="Halligan D.L."/>
            <person name="Halpern A.L."/>
            <person name="Halter G.M."/>
            <person name="Han M.V."/>
            <person name="Heger A."/>
            <person name="Hillier L."/>
            <person name="Hinrichs A.S."/>
            <person name="Holmes I."/>
            <person name="Hoskins R.A."/>
            <person name="Hubisz M.J."/>
            <person name="Hultmark D."/>
            <person name="Huntley M.A."/>
            <person name="Jaffe D.B."/>
            <person name="Jagadeeshan S."/>
            <person name="Jeck W.R."/>
            <person name="Johnson J."/>
            <person name="Jones C.D."/>
            <person name="Jordan W.C."/>
            <person name="Karpen G.H."/>
            <person name="Kataoka E."/>
            <person name="Keightley P.D."/>
            <person name="Kheradpour P."/>
            <person name="Kirkness E.F."/>
            <person name="Koerich L.B."/>
            <person name="Kristiansen K."/>
            <person name="Kudrna D."/>
            <person name="Kulathinal R.J."/>
            <person name="Kumar S."/>
            <person name="Kwok R."/>
            <person name="Lander E."/>
            <person name="Langley C.H."/>
            <person name="Lapoint R."/>
            <person name="Lazzaro B.P."/>
            <person name="Lee S.J."/>
            <person name="Levesque L."/>
            <person name="Li R."/>
            <person name="Lin C.F."/>
            <person name="Lin M.F."/>
            <person name="Lindblad-Toh K."/>
            <person name="Llopart A."/>
            <person name="Long M."/>
            <person name="Low L."/>
            <person name="Lozovsky E."/>
            <person name="Lu J."/>
            <person name="Luo M."/>
            <person name="Machado C.A."/>
            <person name="Makalowski W."/>
            <person name="Marzo M."/>
            <person name="Matsuda M."/>
            <person name="Matzkin L."/>
            <person name="McAllister B."/>
            <person name="McBride C.S."/>
            <person name="McKernan B."/>
            <person name="McKernan K."/>
            <person name="Mendez-Lago M."/>
            <person name="Minx P."/>
            <person name="Mollenhauer M.U."/>
            <person name="Montooth K."/>
            <person name="Mount S.M."/>
            <person name="Mu X."/>
            <person name="Myers E."/>
            <person name="Negre B."/>
            <person name="Newfeld S."/>
            <person name="Nielsen R."/>
            <person name="Noor M.A."/>
            <person name="O'Grady P."/>
            <person name="Pachter L."/>
            <person name="Papaceit M."/>
            <person name="Parisi M.J."/>
            <person name="Parisi M."/>
            <person name="Parts L."/>
            <person name="Pedersen J.S."/>
            <person name="Pesole G."/>
            <person name="Phillippy A.M."/>
            <person name="Ponting C.P."/>
            <person name="Pop M."/>
            <person name="Porcelli D."/>
            <person name="Powell J.R."/>
            <person name="Prohaska S."/>
            <person name="Pruitt K."/>
            <person name="Puig M."/>
            <person name="Quesneville H."/>
            <person name="Ram K.R."/>
            <person name="Rand D."/>
            <person name="Rasmussen M.D."/>
            <person name="Reed L.K."/>
            <person name="Reenan R."/>
            <person name="Reily A."/>
            <person name="Remington K.A."/>
            <person name="Rieger T.T."/>
            <person name="Ritchie M.G."/>
            <person name="Robin C."/>
            <person name="Rogers Y.H."/>
            <person name="Rohde C."/>
            <person name="Rozas J."/>
            <person name="Rubenfield M.J."/>
            <person name="Ruiz A."/>
            <person name="Russo S."/>
            <person name="Salzberg S.L."/>
            <person name="Sanchez-Gracia A."/>
            <person name="Saranga D.J."/>
            <person name="Sato H."/>
            <person name="Schaeffer S.W."/>
            <person name="Schatz M.C."/>
            <person name="Schlenke T."/>
            <person name="Schwartz R."/>
            <person name="Segarra C."/>
            <person name="Singh R.S."/>
            <person name="Sirot L."/>
            <person name="Sirota M."/>
            <person name="Sisneros N.B."/>
            <person name="Smith C.D."/>
            <person name="Smith T.F."/>
            <person name="Spieth J."/>
            <person name="Stage D.E."/>
            <person name="Stark A."/>
            <person name="Stephan W."/>
            <person name="Strausberg R.L."/>
            <person name="Strempel S."/>
            <person name="Sturgill D."/>
            <person name="Sutton G."/>
            <person name="Sutton G.G."/>
            <person name="Tao W."/>
            <person name="Teichmann S."/>
            <person name="Tobari Y.N."/>
            <person name="Tomimura Y."/>
            <person name="Tsolas J.M."/>
            <person name="Valente V.L."/>
            <person name="Venter E."/>
            <person name="Venter J.C."/>
            <person name="Vicario S."/>
            <person name="Vieira F.G."/>
            <person name="Vilella A.J."/>
            <person name="Villasante A."/>
            <person name="Walenz B."/>
            <person name="Wang J."/>
            <person name="Wasserman M."/>
            <person name="Watts T."/>
            <person name="Wilson D."/>
            <person name="Wilson R.K."/>
            <person name="Wing R.A."/>
            <person name="Wolfner M.F."/>
            <person name="Wong A."/>
            <person name="Wong G.K."/>
            <person name="Wu C.I."/>
            <person name="Wu G."/>
            <person name="Yamamoto D."/>
            <person name="Yang H.P."/>
            <person name="Yang S.P."/>
            <person name="Yorke J.A."/>
            <person name="Yoshida K."/>
            <person name="Zdobnov E."/>
            <person name="Zhang P."/>
            <person name="Zhang Y."/>
            <person name="Zimin A.V."/>
            <person name="Baldwin J."/>
            <person name="Abdouelleil A."/>
            <person name="Abdulkadir J."/>
            <person name="Abebe A."/>
            <person name="Abera B."/>
            <person name="Abreu J."/>
            <person name="Acer S.C."/>
            <person name="Aftuck L."/>
            <person name="Alexander A."/>
            <person name="An P."/>
            <person name="Anderson E."/>
            <person name="Anderson S."/>
            <person name="Arachi H."/>
            <person name="Azer M."/>
            <person name="Bachantsang P."/>
            <person name="Barry A."/>
            <person name="Bayul T."/>
            <person name="Berlin A."/>
            <person name="Bessette D."/>
            <person name="Bloom T."/>
            <person name="Blye J."/>
            <person name="Boguslavskiy L."/>
            <person name="Bonnet C."/>
            <person name="Boukhgalter B."/>
            <person name="Bourzgui I."/>
            <person name="Brown A."/>
            <person name="Cahill P."/>
            <person name="Channer S."/>
            <person name="Cheshatsang Y."/>
            <person name="Chuda L."/>
            <person name="Citroen M."/>
            <person name="Collymore A."/>
            <person name="Cooke P."/>
            <person name="Costello M."/>
            <person name="D'Aco K."/>
            <person name="Daza R."/>
            <person name="De Haan G."/>
            <person name="DeGray S."/>
            <person name="DeMaso C."/>
            <person name="Dhargay N."/>
            <person name="Dooley K."/>
            <person name="Dooley E."/>
            <person name="Doricent M."/>
            <person name="Dorje P."/>
            <person name="Dorjee K."/>
            <person name="Dupes A."/>
            <person name="Elong R."/>
            <person name="Falk J."/>
            <person name="Farina A."/>
            <person name="Faro S."/>
            <person name="Ferguson D."/>
            <person name="Fisher S."/>
            <person name="Foley C.D."/>
            <person name="Franke A."/>
            <person name="Friedrich D."/>
            <person name="Gadbois L."/>
            <person name="Gearin G."/>
            <person name="Gearin C.R."/>
            <person name="Giannoukos G."/>
            <person name="Goode T."/>
            <person name="Graham J."/>
            <person name="Grandbois E."/>
            <person name="Grewal S."/>
            <person name="Gyaltsen K."/>
            <person name="Hafez N."/>
            <person name="Hagos B."/>
            <person name="Hall J."/>
            <person name="Henson C."/>
            <person name="Hollinger A."/>
            <person name="Honan T."/>
            <person name="Huard M.D."/>
            <person name="Hughes L."/>
            <person name="Hurhula B."/>
            <person name="Husby M.E."/>
            <person name="Kamat A."/>
            <person name="Kanga B."/>
            <person name="Kashin S."/>
            <person name="Khazanovich D."/>
            <person name="Kisner P."/>
            <person name="Lance K."/>
            <person name="Lara M."/>
            <person name="Lee W."/>
            <person name="Lennon N."/>
            <person name="Letendre F."/>
            <person name="LeVine R."/>
            <person name="Lipovsky A."/>
            <person name="Liu X."/>
            <person name="Liu J."/>
            <person name="Liu S."/>
            <person name="Lokyitsang T."/>
            <person name="Lokyitsang Y."/>
            <person name="Lubonja R."/>
            <person name="Lui A."/>
            <person name="MacDonald P."/>
            <person name="Magnisalis V."/>
            <person name="Maru K."/>
            <person name="Matthews C."/>
            <person name="McCusker W."/>
            <person name="McDonough S."/>
            <person name="Mehta T."/>
            <person name="Meldrim J."/>
            <person name="Meneus L."/>
            <person name="Mihai O."/>
            <person name="Mihalev A."/>
            <person name="Mihova T."/>
            <person name="Mittelman R."/>
            <person name="Mlenga V."/>
            <person name="Montmayeur A."/>
            <person name="Mulrain L."/>
            <person name="Navidi A."/>
            <person name="Naylor J."/>
            <person name="Negash T."/>
            <person name="Nguyen T."/>
            <person name="Nguyen N."/>
            <person name="Nicol R."/>
            <person name="Norbu C."/>
            <person name="Norbu N."/>
            <person name="Novod N."/>
            <person name="O'Neill B."/>
            <person name="Osman S."/>
            <person name="Markiewicz E."/>
            <person name="Oyono O.L."/>
            <person name="Patti C."/>
            <person name="Phunkhang P."/>
            <person name="Pierre F."/>
            <person name="Priest M."/>
            <person name="Raghuraman S."/>
            <person name="Rege F."/>
            <person name="Reyes R."/>
            <person name="Rise C."/>
            <person name="Rogov P."/>
            <person name="Ross K."/>
            <person name="Ryan E."/>
            <person name="Settipalli S."/>
            <person name="Shea T."/>
            <person name="Sherpa N."/>
            <person name="Shi L."/>
            <person name="Shih D."/>
            <person name="Sparrow T."/>
            <person name="Spaulding J."/>
            <person name="Stalker J."/>
            <person name="Stange-Thomann N."/>
            <person name="Stavropoulos S."/>
            <person name="Stone C."/>
            <person name="Strader C."/>
            <person name="Tesfaye S."/>
            <person name="Thomson T."/>
            <person name="Thoulutsang Y."/>
            <person name="Thoulutsang D."/>
            <person name="Topham K."/>
            <person name="Topping I."/>
            <person name="Tsamla T."/>
            <person name="Vassiliev H."/>
            <person name="Vo A."/>
            <person name="Wangchuk T."/>
            <person name="Wangdi T."/>
            <person name="Weiand M."/>
            <person name="Wilkinson J."/>
            <person name="Wilson A."/>
            <person name="Yadav S."/>
            <person name="Young G."/>
            <person name="Yu Q."/>
            <person name="Zembek L."/>
            <person name="Zhong D."/>
            <person name="Zimmer A."/>
            <person name="Zwirko Z."/>
            <person name="Jaffe D.B."/>
            <person name="Alvarez P."/>
            <person name="Brockman W."/>
            <person name="Butler J."/>
            <person name="Chin C."/>
            <person name="Gnerre S."/>
            <person name="Grabherr M."/>
            <person name="Kleber M."/>
            <person name="Mauceli E."/>
            <person name="MacCallum I."/>
        </authorList>
    </citation>
    <scope>NUCLEOTIDE SEQUENCE [LARGE SCALE GENOMIC DNA]</scope>
    <source>
        <strain evidence="4">Tucson 15081-1352.22</strain>
    </source>
</reference>
<dbReference type="SUPFAM" id="SSF47031">
    <property type="entry name" value="Second domain of FERM"/>
    <property type="match status" value="1"/>
</dbReference>
<dbReference type="SMART" id="SM00295">
    <property type="entry name" value="B41"/>
    <property type="match status" value="1"/>
</dbReference>
<dbReference type="InterPro" id="IPR035963">
    <property type="entry name" value="FERM_2"/>
</dbReference>
<dbReference type="GO" id="GO:0009887">
    <property type="term" value="P:animal organ morphogenesis"/>
    <property type="evidence" value="ECO:0007669"/>
    <property type="project" value="UniProtKB-ARBA"/>
</dbReference>
<accession>A0A0Q9X6R3</accession>
<dbReference type="InterPro" id="IPR019748">
    <property type="entry name" value="FERM_central"/>
</dbReference>
<dbReference type="InterPro" id="IPR011993">
    <property type="entry name" value="PH-like_dom_sf"/>
</dbReference>
<feature type="domain" description="Ras-associating" evidence="2">
    <location>
        <begin position="52"/>
        <end position="134"/>
    </location>
</feature>
<dbReference type="Gene3D" id="1.20.80.10">
    <property type="match status" value="1"/>
</dbReference>
<dbReference type="InterPro" id="IPR019749">
    <property type="entry name" value="Band_41_domain"/>
</dbReference>
<name>A0A0Q9X6R3_DROMO</name>
<dbReference type="CDD" id="cd14473">
    <property type="entry name" value="FERM_B-lobe"/>
    <property type="match status" value="1"/>
</dbReference>
<feature type="domain" description="FERM" evidence="1">
    <location>
        <begin position="54"/>
        <end position="358"/>
    </location>
</feature>
<dbReference type="SMR" id="A0A0Q9X6R3"/>
<evidence type="ECO:0000313" key="4">
    <source>
        <dbReference type="Proteomes" id="UP000009192"/>
    </source>
</evidence>
<dbReference type="SUPFAM" id="SSF50729">
    <property type="entry name" value="PH domain-like"/>
    <property type="match status" value="1"/>
</dbReference>
<dbReference type="Pfam" id="PF00373">
    <property type="entry name" value="FERM_M"/>
    <property type="match status" value="1"/>
</dbReference>
<dbReference type="Gene3D" id="2.30.29.30">
    <property type="entry name" value="Pleckstrin-homology domain (PH domain)/Phosphotyrosine-binding domain (PTB)"/>
    <property type="match status" value="1"/>
</dbReference>
<evidence type="ECO:0000259" key="2">
    <source>
        <dbReference type="PROSITE" id="PS50200"/>
    </source>
</evidence>
<dbReference type="PROSITE" id="PS50057">
    <property type="entry name" value="FERM_3"/>
    <property type="match status" value="1"/>
</dbReference>
<dbReference type="Pfam" id="PF21989">
    <property type="entry name" value="RA_2"/>
    <property type="match status" value="1"/>
</dbReference>
<dbReference type="KEGG" id="dmo:Dmoj_GI25601"/>
<dbReference type="InterPro" id="IPR014352">
    <property type="entry name" value="FERM/acyl-CoA-bd_prot_sf"/>
</dbReference>
<dbReference type="InterPro" id="IPR000299">
    <property type="entry name" value="FERM_domain"/>
</dbReference>
<dbReference type="InParanoid" id="A0A0Q9X6R3"/>
<evidence type="ECO:0000313" key="3">
    <source>
        <dbReference type="EMBL" id="KRG00494.1"/>
    </source>
</evidence>
<organism evidence="3 4">
    <name type="scientific">Drosophila mojavensis</name>
    <name type="common">Fruit fly</name>
    <dbReference type="NCBI Taxonomy" id="7230"/>
    <lineage>
        <taxon>Eukaryota</taxon>
        <taxon>Metazoa</taxon>
        <taxon>Ecdysozoa</taxon>
        <taxon>Arthropoda</taxon>
        <taxon>Hexapoda</taxon>
        <taxon>Insecta</taxon>
        <taxon>Pterygota</taxon>
        <taxon>Neoptera</taxon>
        <taxon>Endopterygota</taxon>
        <taxon>Diptera</taxon>
        <taxon>Brachycera</taxon>
        <taxon>Muscomorpha</taxon>
        <taxon>Ephydroidea</taxon>
        <taxon>Drosophilidae</taxon>
        <taxon>Drosophila</taxon>
    </lineage>
</organism>
<dbReference type="PANTHER" id="PTHR46049:SF3">
    <property type="entry name" value="MYOSIN VIIA"/>
    <property type="match status" value="1"/>
</dbReference>
<proteinExistence type="predicted"/>
<dbReference type="PROSITE" id="PS50200">
    <property type="entry name" value="RA"/>
    <property type="match status" value="1"/>
</dbReference>
<dbReference type="Proteomes" id="UP000009192">
    <property type="component" value="Unassembled WGS sequence"/>
</dbReference>
<dbReference type="InterPro" id="IPR002404">
    <property type="entry name" value="IRS_PTB"/>
</dbReference>
<dbReference type="SUPFAM" id="SSF54236">
    <property type="entry name" value="Ubiquitin-like"/>
    <property type="match status" value="1"/>
</dbReference>
<evidence type="ECO:0000259" key="1">
    <source>
        <dbReference type="PROSITE" id="PS50057"/>
    </source>
</evidence>
<dbReference type="InterPro" id="IPR051724">
    <property type="entry name" value="Actin_motor_Myosin"/>
</dbReference>
<dbReference type="GO" id="GO:0030182">
    <property type="term" value="P:neuron differentiation"/>
    <property type="evidence" value="ECO:0007669"/>
    <property type="project" value="UniProtKB-ARBA"/>
</dbReference>
<sequence length="358" mass="41470">MVQRSIWRNVMLMSLTGQHVTVIKSCFLRTQGTRRRQWTPSCEEILCTTNRRPCYSKVFFMDGQYYSFEFHPSSTAGDVIQIIKKTIGLQENSLGYALYEMLGNTERSLSNEEKVCDVMAKWERYRSVSKKDYHPSINSSMQPQQHQAFLFKKHLFCDAYINLDDAIEKELLYHQILHSLRSERYPITEMEAIMLTALQAQLELGDYSDNVNDYGSVASHCLPPRFVPNIPHGAVAMHHQSLKGMLPVEAKKAFLNLIQSWPLHRATIFDVMQSFTSNWPRMLWLAVDQNGIHLLEHRSRNILCSHEYESLISFSPNMNSLMIFTGTEKKQSKVILSTSQAFQIATLINEYSEIVKRR</sequence>
<dbReference type="AlphaFoldDB" id="A0A0Q9X6R3"/>
<dbReference type="CDD" id="cd17208">
    <property type="entry name" value="FERM_F1_DdMyo7_like"/>
    <property type="match status" value="1"/>
</dbReference>
<dbReference type="EMBL" id="CH933806">
    <property type="protein sequence ID" value="KRG00494.1"/>
    <property type="molecule type" value="Genomic_DNA"/>
</dbReference>
<dbReference type="Gene3D" id="3.10.20.90">
    <property type="entry name" value="Phosphatidylinositol 3-kinase Catalytic Subunit, Chain A, domain 1"/>
    <property type="match status" value="1"/>
</dbReference>
<evidence type="ECO:0008006" key="5">
    <source>
        <dbReference type="Google" id="ProtNLM"/>
    </source>
</evidence>
<dbReference type="GO" id="GO:0007165">
    <property type="term" value="P:signal transduction"/>
    <property type="evidence" value="ECO:0007669"/>
    <property type="project" value="InterPro"/>
</dbReference>
<dbReference type="OrthoDB" id="6108017at2759"/>
<gene>
    <name evidence="3" type="primary">Dmoj\GI25601</name>
    <name evidence="3" type="ORF">Dmoj_GI25601</name>
</gene>
<protein>
    <recommendedName>
        <fullName evidence="5">FERM domain-containing protein</fullName>
    </recommendedName>
</protein>
<keyword evidence="4" id="KW-1185">Reference proteome</keyword>
<dbReference type="PANTHER" id="PTHR46049">
    <property type="entry name" value="AGAP003327-PA"/>
    <property type="match status" value="1"/>
</dbReference>